<evidence type="ECO:0000259" key="1">
    <source>
        <dbReference type="PROSITE" id="PS50056"/>
    </source>
</evidence>
<gene>
    <name evidence="2" type="ORF">QDX21_12315</name>
</gene>
<dbReference type="InterPro" id="IPR026893">
    <property type="entry name" value="Tyr/Ser_Pase_IphP-type"/>
</dbReference>
<dbReference type="PROSITE" id="PS00383">
    <property type="entry name" value="TYR_PHOSPHATASE_1"/>
    <property type="match status" value="1"/>
</dbReference>
<organism evidence="2 3">
    <name type="scientific">Auritidibacter ignavus</name>
    <dbReference type="NCBI Taxonomy" id="678932"/>
    <lineage>
        <taxon>Bacteria</taxon>
        <taxon>Bacillati</taxon>
        <taxon>Actinomycetota</taxon>
        <taxon>Actinomycetes</taxon>
        <taxon>Micrococcales</taxon>
        <taxon>Micrococcaceae</taxon>
        <taxon>Auritidibacter</taxon>
    </lineage>
</organism>
<dbReference type="GO" id="GO:0004721">
    <property type="term" value="F:phosphoprotein phosphatase activity"/>
    <property type="evidence" value="ECO:0007669"/>
    <property type="project" value="InterPro"/>
</dbReference>
<dbReference type="Pfam" id="PF13350">
    <property type="entry name" value="Y_phosphatase3"/>
    <property type="match status" value="1"/>
</dbReference>
<dbReference type="InterPro" id="IPR016130">
    <property type="entry name" value="Tyr_Pase_AS"/>
</dbReference>
<evidence type="ECO:0000313" key="2">
    <source>
        <dbReference type="EMBL" id="WGH93057.1"/>
    </source>
</evidence>
<dbReference type="InterPro" id="IPR000387">
    <property type="entry name" value="Tyr_Pase_dom"/>
</dbReference>
<proteinExistence type="predicted"/>
<protein>
    <submittedName>
        <fullName evidence="2">Tyrosine-protein phosphatase</fullName>
    </submittedName>
</protein>
<sequence>MTTYSLQRLDWDGAVNAWQIRPGFFRMGRAEALTSRGWDQMVDAGVGTVVDLRNTPEMRRRSTDPVAGQRPAALTRVNTPVHELQREEFWARYDPYPRDPSSYQDIIETFPDMVATAVEAVLAPLERGESVVVHCSAGRDRTGLVVTLALQSGRVPGGGTTLHELLAVHEAALRGINDHHLHSAVPHPVERGLTGEEFERDLAFRARALEKFVRQWTPRRVAEFLDLAEQNRT</sequence>
<keyword evidence="3" id="KW-1185">Reference proteome</keyword>
<accession>A0AAJ6DCP7</accession>
<dbReference type="SUPFAM" id="SSF52799">
    <property type="entry name" value="(Phosphotyrosine protein) phosphatases II"/>
    <property type="match status" value="1"/>
</dbReference>
<name>A0AAJ6DCP7_9MICC</name>
<dbReference type="EMBL" id="CP122566">
    <property type="protein sequence ID" value="WGH93057.1"/>
    <property type="molecule type" value="Genomic_DNA"/>
</dbReference>
<dbReference type="Proteomes" id="UP001224674">
    <property type="component" value="Chromosome"/>
</dbReference>
<evidence type="ECO:0000313" key="3">
    <source>
        <dbReference type="Proteomes" id="UP001224674"/>
    </source>
</evidence>
<dbReference type="InterPro" id="IPR029021">
    <property type="entry name" value="Prot-tyrosine_phosphatase-like"/>
</dbReference>
<feature type="domain" description="Tyrosine specific protein phosphatases" evidence="1">
    <location>
        <begin position="108"/>
        <end position="150"/>
    </location>
</feature>
<dbReference type="PROSITE" id="PS50056">
    <property type="entry name" value="TYR_PHOSPHATASE_2"/>
    <property type="match status" value="1"/>
</dbReference>
<dbReference type="AlphaFoldDB" id="A0AAJ6DCP7"/>
<dbReference type="RefSeq" id="WP_110100673.1">
    <property type="nucleotide sequence ID" value="NZ_CP122565.1"/>
</dbReference>
<dbReference type="Gene3D" id="3.90.190.10">
    <property type="entry name" value="Protein tyrosine phosphatase superfamily"/>
    <property type="match status" value="1"/>
</dbReference>
<reference evidence="2 3" key="1">
    <citation type="submission" date="2023-03" db="EMBL/GenBank/DDBJ databases">
        <title>Complete genome sequences of several Auritidibacter ignavus strains isolated from ear infections.</title>
        <authorList>
            <person name="Baehr T."/>
            <person name="Baumhoegger A.M."/>
        </authorList>
    </citation>
    <scope>NUCLEOTIDE SEQUENCE [LARGE SCALE GENOMIC DNA]</scope>
    <source>
        <strain evidence="2 3">BABAE-6</strain>
    </source>
</reference>
<dbReference type="CDD" id="cd14494">
    <property type="entry name" value="PTP_DSP_cys"/>
    <property type="match status" value="1"/>
</dbReference>